<accession>A0A3G2SWL8</accession>
<keyword evidence="2" id="KW-0614">Plasmid</keyword>
<dbReference type="InterPro" id="IPR037138">
    <property type="entry name" value="His_deacetylse_dom_sf"/>
</dbReference>
<geneLocation type="plasmid" evidence="2 3">
    <name>p1_010062</name>
</geneLocation>
<name>A0A3G2SWL8_9GAMM</name>
<evidence type="ECO:0000313" key="2">
    <source>
        <dbReference type="EMBL" id="AYO52220.1"/>
    </source>
</evidence>
<dbReference type="InterPro" id="IPR023696">
    <property type="entry name" value="Ureohydrolase_dom_sf"/>
</dbReference>
<dbReference type="SUPFAM" id="SSF52768">
    <property type="entry name" value="Arginase/deacetylase"/>
    <property type="match status" value="1"/>
</dbReference>
<dbReference type="RefSeq" id="WP_087554510.1">
    <property type="nucleotide sequence ID" value="NZ_CP033119.1"/>
</dbReference>
<gene>
    <name evidence="2" type="ORF">CDG68_00270</name>
</gene>
<dbReference type="GO" id="GO:0004407">
    <property type="term" value="F:histone deacetylase activity"/>
    <property type="evidence" value="ECO:0007669"/>
    <property type="project" value="TreeGrafter"/>
</dbReference>
<feature type="domain" description="Histone deacetylase" evidence="1">
    <location>
        <begin position="15"/>
        <end position="268"/>
    </location>
</feature>
<evidence type="ECO:0000259" key="1">
    <source>
        <dbReference type="Pfam" id="PF00850"/>
    </source>
</evidence>
<dbReference type="InterPro" id="IPR023801">
    <property type="entry name" value="His_deacetylse_dom"/>
</dbReference>
<organism evidence="2 3">
    <name type="scientific">Acinetobacter wuhouensis</name>
    <dbReference type="NCBI Taxonomy" id="1879050"/>
    <lineage>
        <taxon>Bacteria</taxon>
        <taxon>Pseudomonadati</taxon>
        <taxon>Pseudomonadota</taxon>
        <taxon>Gammaproteobacteria</taxon>
        <taxon>Moraxellales</taxon>
        <taxon>Moraxellaceae</taxon>
        <taxon>Acinetobacter</taxon>
    </lineage>
</organism>
<dbReference type="PANTHER" id="PTHR10625">
    <property type="entry name" value="HISTONE DEACETYLASE HDAC1-RELATED"/>
    <property type="match status" value="1"/>
</dbReference>
<reference evidence="2 3" key="1">
    <citation type="submission" date="2018-10" db="EMBL/GenBank/DDBJ databases">
        <title>The complete genome of Acinetobacter wuhouensis strain WCHAW010062.</title>
        <authorList>
            <person name="Hu Y."/>
            <person name="Long H."/>
            <person name="Feng Y."/>
            <person name="Zong Z."/>
        </authorList>
    </citation>
    <scope>NUCLEOTIDE SEQUENCE [LARGE SCALE GENOMIC DNA]</scope>
    <source>
        <strain evidence="2 3">WCHAW010062</strain>
        <plasmid evidence="2 3">p1_010062</plasmid>
    </source>
</reference>
<evidence type="ECO:0000313" key="3">
    <source>
        <dbReference type="Proteomes" id="UP000279962"/>
    </source>
</evidence>
<sequence length="290" mass="32776">MLQVCYSPQYFATTHTNSMEKLTAVANALKPSGCFQFHEPELIDLDILKSLHDPVYVDAFDTGKPEKLATFQGFKTWNTQLRDAIYRINAGQIKAAELAWQHQISANIAQGFHHAHYQFGLAFCTFNGLALIAQQFPDKKIFILDCDQHGGDGTAEFTLRLDNLFNFSIFALTSGCRSYERAIIRQIHKQHGNFAQYRAAIAEAFAMAIDWQADLIVYQAGMDCHQHDPCGSPWLSTEYIQQRDAMVFQLAKHHQIPLMFVLAGGYQALPALVGLHAETFKIAYEIYYGE</sequence>
<dbReference type="GO" id="GO:0040029">
    <property type="term" value="P:epigenetic regulation of gene expression"/>
    <property type="evidence" value="ECO:0007669"/>
    <property type="project" value="TreeGrafter"/>
</dbReference>
<dbReference type="Proteomes" id="UP000279962">
    <property type="component" value="Plasmid p1_010062"/>
</dbReference>
<dbReference type="EMBL" id="CP033119">
    <property type="protein sequence ID" value="AYO52220.1"/>
    <property type="molecule type" value="Genomic_DNA"/>
</dbReference>
<dbReference type="PANTHER" id="PTHR10625:SF19">
    <property type="entry name" value="HISTONE DEACETYLASE 12"/>
    <property type="match status" value="1"/>
</dbReference>
<protein>
    <submittedName>
        <fullName evidence="2">Histone deacetylase</fullName>
    </submittedName>
</protein>
<dbReference type="Gene3D" id="3.40.800.20">
    <property type="entry name" value="Histone deacetylase domain"/>
    <property type="match status" value="1"/>
</dbReference>
<dbReference type="Pfam" id="PF00850">
    <property type="entry name" value="Hist_deacetyl"/>
    <property type="match status" value="1"/>
</dbReference>
<proteinExistence type="predicted"/>
<dbReference type="AlphaFoldDB" id="A0A3G2SWL8"/>